<keyword evidence="10" id="KW-0472">Membrane</keyword>
<dbReference type="Pfam" id="PF00092">
    <property type="entry name" value="VWA"/>
    <property type="match status" value="2"/>
</dbReference>
<keyword evidence="11 13" id="KW-1015">Disulfide bond</keyword>
<evidence type="ECO:0000259" key="15">
    <source>
        <dbReference type="PROSITE" id="PS50234"/>
    </source>
</evidence>
<keyword evidence="5" id="KW-0812">Transmembrane</keyword>
<evidence type="ECO:0000313" key="19">
    <source>
        <dbReference type="Proteomes" id="UP001162480"/>
    </source>
</evidence>
<dbReference type="InterPro" id="IPR000742">
    <property type="entry name" value="EGF"/>
</dbReference>
<dbReference type="GO" id="GO:0007399">
    <property type="term" value="P:nervous system development"/>
    <property type="evidence" value="ECO:0007669"/>
    <property type="project" value="UniProtKB-ARBA"/>
</dbReference>
<evidence type="ECO:0000259" key="16">
    <source>
        <dbReference type="PROSITE" id="PS50948"/>
    </source>
</evidence>
<dbReference type="Pfam" id="PF00008">
    <property type="entry name" value="EGF"/>
    <property type="match status" value="4"/>
</dbReference>
<feature type="domain" description="VWFD" evidence="17">
    <location>
        <begin position="538"/>
        <end position="722"/>
    </location>
</feature>
<keyword evidence="12" id="KW-0325">Glycoprotein</keyword>
<keyword evidence="8" id="KW-0106">Calcium</keyword>
<dbReference type="SUPFAM" id="SSF53300">
    <property type="entry name" value="vWA-like"/>
    <property type="match status" value="2"/>
</dbReference>
<feature type="domain" description="EGF-like" evidence="14">
    <location>
        <begin position="205"/>
        <end position="241"/>
    </location>
</feature>
<dbReference type="SUPFAM" id="SSF57414">
    <property type="entry name" value="Hairpin loop containing domain-like"/>
    <property type="match status" value="1"/>
</dbReference>
<proteinExistence type="predicted"/>
<evidence type="ECO:0000313" key="18">
    <source>
        <dbReference type="EMBL" id="CAI9719612.1"/>
    </source>
</evidence>
<evidence type="ECO:0000256" key="13">
    <source>
        <dbReference type="PROSITE-ProRule" id="PRU00076"/>
    </source>
</evidence>
<evidence type="ECO:0000256" key="1">
    <source>
        <dbReference type="ARBA" id="ARBA00004167"/>
    </source>
</evidence>
<dbReference type="PANTHER" id="PTHR24020:SF87">
    <property type="entry name" value="COLLAGEN ALPHA-1(VI) CHAIN-LIKE"/>
    <property type="match status" value="1"/>
</dbReference>
<feature type="disulfide bond" evidence="13">
    <location>
        <begin position="448"/>
        <end position="457"/>
    </location>
</feature>
<dbReference type="AlphaFoldDB" id="A0AA36ARS6"/>
<dbReference type="InterPro" id="IPR002035">
    <property type="entry name" value="VWF_A"/>
</dbReference>
<feature type="domain" description="EGF-like" evidence="14">
    <location>
        <begin position="422"/>
        <end position="458"/>
    </location>
</feature>
<evidence type="ECO:0000256" key="11">
    <source>
        <dbReference type="ARBA" id="ARBA00023157"/>
    </source>
</evidence>
<dbReference type="Pfam" id="PF00094">
    <property type="entry name" value="VWD"/>
    <property type="match status" value="1"/>
</dbReference>
<dbReference type="PANTHER" id="PTHR24020">
    <property type="entry name" value="COLLAGEN ALPHA"/>
    <property type="match status" value="1"/>
</dbReference>
<feature type="domain" description="VWFA" evidence="15">
    <location>
        <begin position="250"/>
        <end position="425"/>
    </location>
</feature>
<dbReference type="SMART" id="SM00181">
    <property type="entry name" value="EGF"/>
    <property type="match status" value="5"/>
</dbReference>
<feature type="disulfide bond" evidence="13">
    <location>
        <begin position="231"/>
        <end position="240"/>
    </location>
</feature>
<dbReference type="FunFam" id="2.10.25.10:FF:000434">
    <property type="entry name" value="Predicted protein"/>
    <property type="match status" value="1"/>
</dbReference>
<feature type="disulfide bond" evidence="13">
    <location>
        <begin position="485"/>
        <end position="494"/>
    </location>
</feature>
<dbReference type="InterPro" id="IPR001881">
    <property type="entry name" value="EGF-like_Ca-bd_dom"/>
</dbReference>
<dbReference type="SMART" id="SM00473">
    <property type="entry name" value="PAN_AP"/>
    <property type="match status" value="1"/>
</dbReference>
<reference evidence="18" key="1">
    <citation type="submission" date="2023-08" db="EMBL/GenBank/DDBJ databases">
        <authorList>
            <person name="Alioto T."/>
            <person name="Alioto T."/>
            <person name="Gomez Garrido J."/>
        </authorList>
    </citation>
    <scope>NUCLEOTIDE SEQUENCE</scope>
</reference>
<evidence type="ECO:0000256" key="10">
    <source>
        <dbReference type="ARBA" id="ARBA00023136"/>
    </source>
</evidence>
<protein>
    <submittedName>
        <fullName evidence="18">Zonadhesin-like</fullName>
    </submittedName>
</protein>
<dbReference type="PRINTS" id="PR00453">
    <property type="entry name" value="VWFADOMAIN"/>
</dbReference>
<dbReference type="PROSITE" id="PS00022">
    <property type="entry name" value="EGF_1"/>
    <property type="match status" value="4"/>
</dbReference>
<gene>
    <name evidence="18" type="ORF">OCTVUL_1B014703</name>
</gene>
<comment type="caution">
    <text evidence="13">Lacks conserved residue(s) required for the propagation of feature annotation.</text>
</comment>
<evidence type="ECO:0000256" key="8">
    <source>
        <dbReference type="ARBA" id="ARBA00022837"/>
    </source>
</evidence>
<feature type="domain" description="EGF-like" evidence="14">
    <location>
        <begin position="496"/>
        <end position="532"/>
    </location>
</feature>
<accession>A0AA36ARS6</accession>
<dbReference type="Gene3D" id="3.40.50.410">
    <property type="entry name" value="von Willebrand factor, type A domain"/>
    <property type="match status" value="2"/>
</dbReference>
<dbReference type="GO" id="GO:0016020">
    <property type="term" value="C:membrane"/>
    <property type="evidence" value="ECO:0007669"/>
    <property type="project" value="UniProtKB-SubCell"/>
</dbReference>
<dbReference type="InterPro" id="IPR036465">
    <property type="entry name" value="vWFA_dom_sf"/>
</dbReference>
<evidence type="ECO:0000256" key="7">
    <source>
        <dbReference type="ARBA" id="ARBA00022737"/>
    </source>
</evidence>
<evidence type="ECO:0000256" key="5">
    <source>
        <dbReference type="ARBA" id="ARBA00022692"/>
    </source>
</evidence>
<sequence>MTLHKPQGYTMQNVLVYFEKPESQHACENAVADVMFVLDESGSVGSNNYKKMKEFVSHIVKSFPIGPKHVRVGAIRFAKVTTPQFALNSYNDKNLVLKGINSIPYRGGNTKTHKALNYLRTTSFTQAAGDRKDAPNIAIILTDGKSTNQRETITAAKKLRNANVIVFAIGIGNNLNELELKEIGNSPTDKYVFTVNNFDALKSIETDPCDAKPCKNSGVCKSKGNSYTCTCKTGYSGENCDKACENAVADVMFVLDESGSVGSNNYKKMKEFVSHIVKSFPIGPKHVRVGAIRFAKVTTPQFALNSYNDKNLVLKGINSIPYRGGNTKTHKALNYLRTTSFTQAAGDRKDAPNIAIILTDGKSTNQRETITAAKKLRNANVIVFAIGIGNNLNELELKEIGNSPTDKYVFTVNNFDALKSIETDPCDAKPCKNSGVCKSKGNSYTCTCKTGYSGENCDKVDPCAAKPCKNGGVCESNGNSYKCTCKAGYSGTNCDTVDPCAAKPCKNGGVCESNGNSYKCTCKAGYSGTNCDTVIPDCVCKVAGDPHYATFDGQLIHFMGTCKYTLASTTKGSSLMAFSVEAKNEHRLNNKKVSYIRMVDVKVNGVTLRLLPGHTVLVNKQILQMPLKNFLAFNATYSAGWVTVTTTFGLKVKFDGNHRVYIYVSGEYRGQLTGLCGDCNSKRDDFRTKEGVDVSKKANKYSLIGKSYQVPDDSDKPEKVCNVTDITTDCDLKITGVCELMTHENGIFGQCVKSLGKEVARQYLDSCKIDVCAYSMTAKYKKSATCKSFESFVKECEAKDVLVNWRGVLGCQLDCSTWANTMYKFNANTTILSSDCSVSVTCLGNGKIHESSSCPSGSDCLIEFGQRMCKCPDGYAPLNGECKKTLKPPPSPIIDPAFLQPVMHMFIRVSVAYIKGTFLEELKFEHVEKCAHRCMNNTKCKSFNFDDLVKTCQLYSISAATGITLTPSECPYREYYQRIDSKTVVIYGATITTCIHISEYSNIKTEAECKKLRIKGNYTAMEYSKFFKGCGVTHNAEKTYGLTGNIFWKFELMLDEIPKMTN</sequence>
<dbReference type="Proteomes" id="UP001162480">
    <property type="component" value="Chromosome 3"/>
</dbReference>
<keyword evidence="3" id="KW-0964">Secreted</keyword>
<dbReference type="SMART" id="SM00179">
    <property type="entry name" value="EGF_CA"/>
    <property type="match status" value="4"/>
</dbReference>
<dbReference type="PROSITE" id="PS50026">
    <property type="entry name" value="EGF_3"/>
    <property type="match status" value="4"/>
</dbReference>
<keyword evidence="6" id="KW-0732">Signal</keyword>
<dbReference type="InterPro" id="IPR014853">
    <property type="entry name" value="VWF/SSPO/ZAN-like_Cys-rich_dom"/>
</dbReference>
<dbReference type="SMART" id="SM00216">
    <property type="entry name" value="VWD"/>
    <property type="match status" value="1"/>
</dbReference>
<dbReference type="SUPFAM" id="SSF57196">
    <property type="entry name" value="EGF/Laminin"/>
    <property type="match status" value="3"/>
</dbReference>
<organism evidence="18 19">
    <name type="scientific">Octopus vulgaris</name>
    <name type="common">Common octopus</name>
    <dbReference type="NCBI Taxonomy" id="6645"/>
    <lineage>
        <taxon>Eukaryota</taxon>
        <taxon>Metazoa</taxon>
        <taxon>Spiralia</taxon>
        <taxon>Lophotrochozoa</taxon>
        <taxon>Mollusca</taxon>
        <taxon>Cephalopoda</taxon>
        <taxon>Coleoidea</taxon>
        <taxon>Octopodiformes</taxon>
        <taxon>Octopoda</taxon>
        <taxon>Incirrata</taxon>
        <taxon>Octopodidae</taxon>
        <taxon>Octopus</taxon>
    </lineage>
</organism>
<keyword evidence="4 13" id="KW-0245">EGF-like domain</keyword>
<dbReference type="Gene3D" id="3.50.4.10">
    <property type="entry name" value="Hepatocyte Growth Factor"/>
    <property type="match status" value="1"/>
</dbReference>
<dbReference type="InterPro" id="IPR050525">
    <property type="entry name" value="ECM_Assembly_Org"/>
</dbReference>
<dbReference type="FunFam" id="2.10.25.10:FF:000247">
    <property type="entry name" value="Delta/notch like EGF repeat containing"/>
    <property type="match status" value="1"/>
</dbReference>
<evidence type="ECO:0000259" key="14">
    <source>
        <dbReference type="PROSITE" id="PS50026"/>
    </source>
</evidence>
<dbReference type="Gene3D" id="2.10.25.10">
    <property type="entry name" value="Laminin"/>
    <property type="match status" value="4"/>
</dbReference>
<dbReference type="PROSITE" id="PS50234">
    <property type="entry name" value="VWFA"/>
    <property type="match status" value="2"/>
</dbReference>
<keyword evidence="9" id="KW-1133">Transmembrane helix</keyword>
<dbReference type="GO" id="GO:0071944">
    <property type="term" value="C:cell periphery"/>
    <property type="evidence" value="ECO:0007669"/>
    <property type="project" value="UniProtKB-ARBA"/>
</dbReference>
<feature type="disulfide bond" evidence="13">
    <location>
        <begin position="522"/>
        <end position="531"/>
    </location>
</feature>
<comment type="subcellular location">
    <subcellularLocation>
        <location evidence="1">Membrane</location>
        <topology evidence="1">Single-pass membrane protein</topology>
    </subcellularLocation>
    <subcellularLocation>
        <location evidence="2">Secreted</location>
    </subcellularLocation>
</comment>
<evidence type="ECO:0000256" key="3">
    <source>
        <dbReference type="ARBA" id="ARBA00022525"/>
    </source>
</evidence>
<evidence type="ECO:0000256" key="12">
    <source>
        <dbReference type="ARBA" id="ARBA00023180"/>
    </source>
</evidence>
<evidence type="ECO:0000256" key="2">
    <source>
        <dbReference type="ARBA" id="ARBA00004613"/>
    </source>
</evidence>
<evidence type="ECO:0000259" key="17">
    <source>
        <dbReference type="PROSITE" id="PS51233"/>
    </source>
</evidence>
<feature type="domain" description="Apple" evidence="16">
    <location>
        <begin position="882"/>
        <end position="970"/>
    </location>
</feature>
<dbReference type="CDD" id="cd00054">
    <property type="entry name" value="EGF_CA"/>
    <property type="match status" value="4"/>
</dbReference>
<dbReference type="GO" id="GO:0005509">
    <property type="term" value="F:calcium ion binding"/>
    <property type="evidence" value="ECO:0007669"/>
    <property type="project" value="InterPro"/>
</dbReference>
<dbReference type="PROSITE" id="PS50948">
    <property type="entry name" value="PAN"/>
    <property type="match status" value="1"/>
</dbReference>
<evidence type="ECO:0000256" key="9">
    <source>
        <dbReference type="ARBA" id="ARBA00022989"/>
    </source>
</evidence>
<name>A0AA36ARS6_OCTVU</name>
<keyword evidence="7" id="KW-0677">Repeat</keyword>
<dbReference type="InterPro" id="IPR001846">
    <property type="entry name" value="VWF_type-D"/>
</dbReference>
<dbReference type="InterPro" id="IPR003609">
    <property type="entry name" value="Pan_app"/>
</dbReference>
<evidence type="ECO:0000256" key="4">
    <source>
        <dbReference type="ARBA" id="ARBA00022536"/>
    </source>
</evidence>
<feature type="domain" description="VWFA" evidence="15">
    <location>
        <begin position="33"/>
        <end position="208"/>
    </location>
</feature>
<dbReference type="GO" id="GO:0005576">
    <property type="term" value="C:extracellular region"/>
    <property type="evidence" value="ECO:0007669"/>
    <property type="project" value="UniProtKB-SubCell"/>
</dbReference>
<dbReference type="PROSITE" id="PS01186">
    <property type="entry name" value="EGF_2"/>
    <property type="match status" value="3"/>
</dbReference>
<dbReference type="SMART" id="SM00327">
    <property type="entry name" value="VWA"/>
    <property type="match status" value="2"/>
</dbReference>
<keyword evidence="19" id="KW-1185">Reference proteome</keyword>
<dbReference type="EMBL" id="OX597816">
    <property type="protein sequence ID" value="CAI9719612.1"/>
    <property type="molecule type" value="Genomic_DNA"/>
</dbReference>
<dbReference type="Pfam" id="PF00024">
    <property type="entry name" value="PAN_1"/>
    <property type="match status" value="1"/>
</dbReference>
<evidence type="ECO:0000256" key="6">
    <source>
        <dbReference type="ARBA" id="ARBA00022729"/>
    </source>
</evidence>
<feature type="domain" description="EGF-like" evidence="14">
    <location>
        <begin position="459"/>
        <end position="495"/>
    </location>
</feature>
<dbReference type="PROSITE" id="PS51233">
    <property type="entry name" value="VWFD"/>
    <property type="match status" value="1"/>
</dbReference>
<dbReference type="SMART" id="SM00832">
    <property type="entry name" value="C8"/>
    <property type="match status" value="1"/>
</dbReference>
<dbReference type="FunFam" id="2.10.25.10:FF:000012">
    <property type="entry name" value="Delta-like protein"/>
    <property type="match status" value="1"/>
</dbReference>
<dbReference type="FunFam" id="3.40.50.410:FF:000004">
    <property type="entry name" value="collagen alpha-6(VI) chain"/>
    <property type="match status" value="2"/>
</dbReference>
<dbReference type="GO" id="GO:0120025">
    <property type="term" value="C:plasma membrane bounded cell projection"/>
    <property type="evidence" value="ECO:0007669"/>
    <property type="project" value="UniProtKB-ARBA"/>
</dbReference>